<dbReference type="PANTHER" id="PTHR47505:SF1">
    <property type="entry name" value="DNA UTILIZATION PROTEIN YHGH"/>
    <property type="match status" value="1"/>
</dbReference>
<dbReference type="SUPFAM" id="SSF53271">
    <property type="entry name" value="PRTase-like"/>
    <property type="match status" value="1"/>
</dbReference>
<evidence type="ECO:0000313" key="3">
    <source>
        <dbReference type="EMBL" id="QPC47519.1"/>
    </source>
</evidence>
<dbReference type="Proteomes" id="UP000593626">
    <property type="component" value="Chromosome"/>
</dbReference>
<dbReference type="InterPro" id="IPR051910">
    <property type="entry name" value="ComF/GntX_DNA_util-trans"/>
</dbReference>
<protein>
    <submittedName>
        <fullName evidence="3">ComF family protein</fullName>
    </submittedName>
</protein>
<dbReference type="EMBL" id="CP049742">
    <property type="protein sequence ID" value="QPC47519.1"/>
    <property type="molecule type" value="Genomic_DNA"/>
</dbReference>
<keyword evidence="4" id="KW-1185">Reference proteome</keyword>
<feature type="domain" description="Phosphoribosyltransferase" evidence="2">
    <location>
        <begin position="26"/>
        <end position="134"/>
    </location>
</feature>
<reference evidence="3 4" key="1">
    <citation type="submission" date="2019-07" db="EMBL/GenBank/DDBJ databases">
        <title>Genome sequence of 2 isolates from Red Sea Mangroves.</title>
        <authorList>
            <person name="Sefrji F."/>
            <person name="Michoud G."/>
            <person name="Merlino G."/>
            <person name="Daffonchio D."/>
        </authorList>
    </citation>
    <scope>NUCLEOTIDE SEQUENCE [LARGE SCALE GENOMIC DNA]</scope>
    <source>
        <strain evidence="3 4">R1DC41</strain>
    </source>
</reference>
<name>A0A7S8CCL2_9BACI</name>
<dbReference type="CDD" id="cd06223">
    <property type="entry name" value="PRTases_typeI"/>
    <property type="match status" value="1"/>
</dbReference>
<dbReference type="PANTHER" id="PTHR47505">
    <property type="entry name" value="DNA UTILIZATION PROTEIN YHGH"/>
    <property type="match status" value="1"/>
</dbReference>
<dbReference type="Gene3D" id="3.40.50.2020">
    <property type="match status" value="1"/>
</dbReference>
<proteinExistence type="inferred from homology"/>
<dbReference type="Pfam" id="PF00156">
    <property type="entry name" value="Pribosyltran"/>
    <property type="match status" value="1"/>
</dbReference>
<organism evidence="3 4">
    <name type="scientific">Mangrovibacillus cuniculi</name>
    <dbReference type="NCBI Taxonomy" id="2593652"/>
    <lineage>
        <taxon>Bacteria</taxon>
        <taxon>Bacillati</taxon>
        <taxon>Bacillota</taxon>
        <taxon>Bacilli</taxon>
        <taxon>Bacillales</taxon>
        <taxon>Bacillaceae</taxon>
        <taxon>Mangrovibacillus</taxon>
    </lineage>
</organism>
<evidence type="ECO:0000259" key="2">
    <source>
        <dbReference type="Pfam" id="PF00156"/>
    </source>
</evidence>
<gene>
    <name evidence="3" type="ORF">G8O30_11450</name>
</gene>
<dbReference type="AlphaFoldDB" id="A0A7S8CCL2"/>
<evidence type="ECO:0000256" key="1">
    <source>
        <dbReference type="ARBA" id="ARBA00008007"/>
    </source>
</evidence>
<dbReference type="KEGG" id="mcui:G8O30_11450"/>
<evidence type="ECO:0000313" key="4">
    <source>
        <dbReference type="Proteomes" id="UP000593626"/>
    </source>
</evidence>
<dbReference type="InterPro" id="IPR029057">
    <property type="entry name" value="PRTase-like"/>
</dbReference>
<sequence>MLKFRGDIIIATIFHASVQRAIKESKMDLVVPIPASAERLSERGCNIVEELIPASVEIHPCLGKHHQEKQSKKTKKERLETPNPFYWKSSENILEGKRILLIDDIYTTGTTVAHAASVLRGRGAKEVQSLTVWRG</sequence>
<dbReference type="InterPro" id="IPR000836">
    <property type="entry name" value="PRTase_dom"/>
</dbReference>
<comment type="similarity">
    <text evidence="1">Belongs to the ComF/GntX family.</text>
</comment>
<accession>A0A7S8CCL2</accession>
<dbReference type="RefSeq" id="WP_239672189.1">
    <property type="nucleotide sequence ID" value="NZ_CP049742.1"/>
</dbReference>